<accession>A0A1H4BNQ5</accession>
<sequence>MRAKRPPGSKAANQTGRKRTRWVVAALLLAVAVVAVAVTLTRGVSWRDQVPVTRAILSAEDSLTLVVNTCGGEPAVDLLREQNETVEVAVVSTRTFGGSGGEDCQDTIEVKLQAPLGDRNLVDGATGDDLAVDNG</sequence>
<dbReference type="AlphaFoldDB" id="A0A1H4BNQ5"/>
<name>A0A1H4BNQ5_9ACTO</name>
<protein>
    <submittedName>
        <fullName evidence="1">Uncharacterized protein</fullName>
    </submittedName>
</protein>
<gene>
    <name evidence="1" type="ORF">SAMN02910418_01726</name>
</gene>
<dbReference type="Proteomes" id="UP000199288">
    <property type="component" value="Unassembled WGS sequence"/>
</dbReference>
<reference evidence="2" key="1">
    <citation type="submission" date="2016-10" db="EMBL/GenBank/DDBJ databases">
        <authorList>
            <person name="Varghese N."/>
            <person name="Submissions S."/>
        </authorList>
    </citation>
    <scope>NUCLEOTIDE SEQUENCE [LARGE SCALE GENOMIC DNA]</scope>
    <source>
        <strain evidence="2">KPR-1</strain>
    </source>
</reference>
<keyword evidence="2" id="KW-1185">Reference proteome</keyword>
<evidence type="ECO:0000313" key="1">
    <source>
        <dbReference type="EMBL" id="SEA49761.1"/>
    </source>
</evidence>
<organism evidence="1 2">
    <name type="scientific">Bowdeniella nasicola</name>
    <dbReference type="NCBI Taxonomy" id="208480"/>
    <lineage>
        <taxon>Bacteria</taxon>
        <taxon>Bacillati</taxon>
        <taxon>Actinomycetota</taxon>
        <taxon>Actinomycetes</taxon>
        <taxon>Actinomycetales</taxon>
        <taxon>Actinomycetaceae</taxon>
        <taxon>Bowdeniella</taxon>
    </lineage>
</organism>
<proteinExistence type="predicted"/>
<dbReference type="EMBL" id="FNQV01000010">
    <property type="protein sequence ID" value="SEA49761.1"/>
    <property type="molecule type" value="Genomic_DNA"/>
</dbReference>
<evidence type="ECO:0000313" key="2">
    <source>
        <dbReference type="Proteomes" id="UP000199288"/>
    </source>
</evidence>